<evidence type="ECO:0000256" key="6">
    <source>
        <dbReference type="HAMAP-Rule" id="MF_01915"/>
    </source>
</evidence>
<organism evidence="7 8">
    <name type="scientific">Marinobacter subterrani</name>
    <dbReference type="NCBI Taxonomy" id="1658765"/>
    <lineage>
        <taxon>Bacteria</taxon>
        <taxon>Pseudomonadati</taxon>
        <taxon>Pseudomonadota</taxon>
        <taxon>Gammaproteobacteria</taxon>
        <taxon>Pseudomonadales</taxon>
        <taxon>Marinobacteraceae</taxon>
        <taxon>Marinobacter</taxon>
    </lineage>
</organism>
<sequence length="197" mass="21739">MSWLPDRPWLRTLALAGTLAAVMFLMWQSDEPPVTNQKAAELRGDAEPDGFVVNGEYTSFDETGNLKISFTSPRIEQFEEGNLATMVSPKAKLFGNEGNANAEPWIIEAENGSLLQNENLLYLTGNVRILRSVGGRDTTLTTSTLTLDNDRSMAYTDAPVVIRDVTGITHAVGMKAWIDERVLELNSKVEGRYETGN</sequence>
<dbReference type="GO" id="GO:0017089">
    <property type="term" value="F:glycolipid transfer activity"/>
    <property type="evidence" value="ECO:0007669"/>
    <property type="project" value="TreeGrafter"/>
</dbReference>
<dbReference type="PANTHER" id="PTHR37481:SF1">
    <property type="entry name" value="LIPOPOLYSACCHARIDE EXPORT SYSTEM PROTEIN LPTC"/>
    <property type="match status" value="1"/>
</dbReference>
<keyword evidence="3 6" id="KW-0812">Transmembrane</keyword>
<dbReference type="InterPro" id="IPR052363">
    <property type="entry name" value="LPS_export_LptC"/>
</dbReference>
<dbReference type="PANTHER" id="PTHR37481">
    <property type="entry name" value="LIPOPOLYSACCHARIDE EXPORT SYSTEM PROTEIN LPTC"/>
    <property type="match status" value="1"/>
</dbReference>
<comment type="subcellular location">
    <subcellularLocation>
        <location evidence="6">Cell inner membrane</location>
        <topology evidence="6">Single-pass membrane protein</topology>
    </subcellularLocation>
</comment>
<evidence type="ECO:0000313" key="8">
    <source>
        <dbReference type="Proteomes" id="UP000036102"/>
    </source>
</evidence>
<evidence type="ECO:0000256" key="1">
    <source>
        <dbReference type="ARBA" id="ARBA00022475"/>
    </source>
</evidence>
<reference evidence="7 8" key="1">
    <citation type="submission" date="2015-06" db="EMBL/GenBank/DDBJ databases">
        <title>Marinobacter subterrani, a genetically tractable neutrophilic iron-oxidizing strain isolated from the Soudan Iron Mine.</title>
        <authorList>
            <person name="Bonis B.M."/>
            <person name="Gralnick J.A."/>
        </authorList>
    </citation>
    <scope>NUCLEOTIDE SEQUENCE [LARGE SCALE GENOMIC DNA]</scope>
    <source>
        <strain evidence="7 8">JG233</strain>
    </source>
</reference>
<keyword evidence="5 6" id="KW-0472">Membrane</keyword>
<keyword evidence="8" id="KW-1185">Reference proteome</keyword>
<keyword evidence="2 6" id="KW-0997">Cell inner membrane</keyword>
<name>A0A0J7JCZ7_9GAMM</name>
<dbReference type="Gene3D" id="2.60.450.10">
    <property type="entry name" value="Lipopolysaccharide (LPS) transport protein A like domain"/>
    <property type="match status" value="1"/>
</dbReference>
<dbReference type="GO" id="GO:0015221">
    <property type="term" value="F:lipopolysaccharide transmembrane transporter activity"/>
    <property type="evidence" value="ECO:0007669"/>
    <property type="project" value="InterPro"/>
</dbReference>
<dbReference type="OrthoDB" id="6194582at2"/>
<evidence type="ECO:0000256" key="5">
    <source>
        <dbReference type="ARBA" id="ARBA00023136"/>
    </source>
</evidence>
<dbReference type="InterPro" id="IPR010664">
    <property type="entry name" value="LipoPS_assembly_LptC-rel"/>
</dbReference>
<comment type="function">
    <text evidence="6">Involved in the assembly of lipopolysaccharide (LPS). Required for the translocation of LPS from the inner membrane to the outer membrane. Facilitates the transfer of LPS from the inner membrane to the periplasmic protein LptA. Could be a docking site for LptA.</text>
</comment>
<comment type="subunit">
    <text evidence="6">Component of the lipopolysaccharide transport and assembly complex. Interacts with LptA and the LptBFG transporter complex.</text>
</comment>
<evidence type="ECO:0000256" key="4">
    <source>
        <dbReference type="ARBA" id="ARBA00022989"/>
    </source>
</evidence>
<dbReference type="AlphaFoldDB" id="A0A0J7JCZ7"/>
<dbReference type="Proteomes" id="UP000036102">
    <property type="component" value="Unassembled WGS sequence"/>
</dbReference>
<evidence type="ECO:0000256" key="2">
    <source>
        <dbReference type="ARBA" id="ARBA00022519"/>
    </source>
</evidence>
<evidence type="ECO:0000256" key="3">
    <source>
        <dbReference type="ARBA" id="ARBA00022692"/>
    </source>
</evidence>
<dbReference type="Pfam" id="PF06835">
    <property type="entry name" value="LptC"/>
    <property type="match status" value="1"/>
</dbReference>
<dbReference type="NCBIfam" id="TIGR04409">
    <property type="entry name" value="LptC_YrbK"/>
    <property type="match status" value="1"/>
</dbReference>
<evidence type="ECO:0000313" key="7">
    <source>
        <dbReference type="EMBL" id="KMQ75661.1"/>
    </source>
</evidence>
<accession>A0A0J7JCZ7</accession>
<protein>
    <recommendedName>
        <fullName evidence="6">Lipopolysaccharide export system protein LptC</fullName>
    </recommendedName>
</protein>
<dbReference type="EMBL" id="LFBU01000001">
    <property type="protein sequence ID" value="KMQ75661.1"/>
    <property type="molecule type" value="Genomic_DNA"/>
</dbReference>
<dbReference type="HAMAP" id="MF_01915">
    <property type="entry name" value="LPS_assembly_LptC"/>
    <property type="match status" value="1"/>
</dbReference>
<dbReference type="GO" id="GO:0030288">
    <property type="term" value="C:outer membrane-bounded periplasmic space"/>
    <property type="evidence" value="ECO:0007669"/>
    <property type="project" value="TreeGrafter"/>
</dbReference>
<keyword evidence="4 6" id="KW-1133">Transmembrane helix</keyword>
<dbReference type="PATRIC" id="fig|1658765.3.peg.1867"/>
<dbReference type="GO" id="GO:0005886">
    <property type="term" value="C:plasma membrane"/>
    <property type="evidence" value="ECO:0007669"/>
    <property type="project" value="UniProtKB-SubCell"/>
</dbReference>
<dbReference type="InterPro" id="IPR026265">
    <property type="entry name" value="LptC"/>
</dbReference>
<comment type="caution">
    <text evidence="7">The sequence shown here is derived from an EMBL/GenBank/DDBJ whole genome shotgun (WGS) entry which is preliminary data.</text>
</comment>
<comment type="similarity">
    <text evidence="6">Belongs to the LptC family.</text>
</comment>
<dbReference type="STRING" id="1658765.Msub_11870"/>
<gene>
    <name evidence="6" type="primary">lptC</name>
    <name evidence="7" type="ORF">Msub_11870</name>
</gene>
<dbReference type="RefSeq" id="WP_048495731.1">
    <property type="nucleotide sequence ID" value="NZ_LFBU01000001.1"/>
</dbReference>
<dbReference type="GO" id="GO:0043165">
    <property type="term" value="P:Gram-negative-bacterium-type cell outer membrane assembly"/>
    <property type="evidence" value="ECO:0007669"/>
    <property type="project" value="UniProtKB-UniRule"/>
</dbReference>
<keyword evidence="1 6" id="KW-1003">Cell membrane</keyword>
<proteinExistence type="inferred from homology"/>